<name>A0A450YRV2_9GAMM</name>
<dbReference type="EMBL" id="CAADFT010000033">
    <property type="protein sequence ID" value="VFK44253.1"/>
    <property type="molecule type" value="Genomic_DNA"/>
</dbReference>
<sequence>MGETWFHLFQSCCYLPASAVPARPFGNCTHRSSSHHHVHQLPRHHDNLLRRFSFHEPLHVFIPQGRPFDLLPARVGGDGDLAAGFAFDLDYEGDLVSLRRLQKPLEFFIGQSCITDNISHGDCIDGIMARNRDNSDAVRHDNMFSLTSHPETRFFQGPYRIEVIDPDEFRQNLVYFPLSFENGSSFSWRRFHLNLLSCLNGLRRSFTSQPPTSIFLTIL</sequence>
<accession>A0A450YRV2</accession>
<protein>
    <submittedName>
        <fullName evidence="1">Uncharacterized protein</fullName>
    </submittedName>
</protein>
<evidence type="ECO:0000313" key="2">
    <source>
        <dbReference type="EMBL" id="VFK60601.1"/>
    </source>
</evidence>
<organism evidence="1">
    <name type="scientific">Candidatus Kentrum sp. TC</name>
    <dbReference type="NCBI Taxonomy" id="2126339"/>
    <lineage>
        <taxon>Bacteria</taxon>
        <taxon>Pseudomonadati</taxon>
        <taxon>Pseudomonadota</taxon>
        <taxon>Gammaproteobacteria</taxon>
        <taxon>Candidatus Kentrum</taxon>
    </lineage>
</organism>
<proteinExistence type="predicted"/>
<evidence type="ECO:0000313" key="1">
    <source>
        <dbReference type="EMBL" id="VFK44253.1"/>
    </source>
</evidence>
<gene>
    <name evidence="1" type="ORF">BECKTC1821E_GA0114239_103311</name>
    <name evidence="2" type="ORF">BECKTC1821F_GA0114240_104710</name>
</gene>
<dbReference type="EMBL" id="CAADFW010000047">
    <property type="protein sequence ID" value="VFK60601.1"/>
    <property type="molecule type" value="Genomic_DNA"/>
</dbReference>
<reference evidence="1" key="1">
    <citation type="submission" date="2019-02" db="EMBL/GenBank/DDBJ databases">
        <authorList>
            <person name="Gruber-Vodicka R. H."/>
            <person name="Seah K. B. B."/>
        </authorList>
    </citation>
    <scope>NUCLEOTIDE SEQUENCE</scope>
    <source>
        <strain evidence="1">BECK_BZ125</strain>
        <strain evidence="2">BECK_BZ126</strain>
    </source>
</reference>
<dbReference type="AlphaFoldDB" id="A0A450YRV2"/>